<keyword evidence="3" id="KW-1185">Reference proteome</keyword>
<comment type="caution">
    <text evidence="2">The sequence shown here is derived from an EMBL/GenBank/DDBJ whole genome shotgun (WGS) entry which is preliminary data.</text>
</comment>
<dbReference type="PANTHER" id="PTHR43316:SF3">
    <property type="entry name" value="HALOACID DEHALOGENASE, TYPE II (AFU_ORTHOLOGUE AFUA_2G07750)-RELATED"/>
    <property type="match status" value="1"/>
</dbReference>
<organism evidence="2 3">
    <name type="scientific">Paractinoplanes pyxinae</name>
    <dbReference type="NCBI Taxonomy" id="2997416"/>
    <lineage>
        <taxon>Bacteria</taxon>
        <taxon>Bacillati</taxon>
        <taxon>Actinomycetota</taxon>
        <taxon>Actinomycetes</taxon>
        <taxon>Micromonosporales</taxon>
        <taxon>Micromonosporaceae</taxon>
        <taxon>Paractinoplanes</taxon>
    </lineage>
</organism>
<dbReference type="SFLD" id="SFLDS00003">
    <property type="entry name" value="Haloacid_Dehalogenase"/>
    <property type="match status" value="1"/>
</dbReference>
<dbReference type="RefSeq" id="WP_267560848.1">
    <property type="nucleotide sequence ID" value="NZ_JAPNTZ010000001.1"/>
</dbReference>
<proteinExistence type="predicted"/>
<dbReference type="EMBL" id="JAPNTZ010000001">
    <property type="protein sequence ID" value="MCY1137038.1"/>
    <property type="molecule type" value="Genomic_DNA"/>
</dbReference>
<dbReference type="InterPro" id="IPR023214">
    <property type="entry name" value="HAD_sf"/>
</dbReference>
<reference evidence="2" key="1">
    <citation type="submission" date="2022-11" db="EMBL/GenBank/DDBJ databases">
        <authorList>
            <person name="Somphong A."/>
            <person name="Phongsopitanun W."/>
        </authorList>
    </citation>
    <scope>NUCLEOTIDE SEQUENCE</scope>
    <source>
        <strain evidence="2">Pm04-4</strain>
    </source>
</reference>
<evidence type="ECO:0000256" key="1">
    <source>
        <dbReference type="ARBA" id="ARBA00022801"/>
    </source>
</evidence>
<sequence>MTRAVVFDLLYTLVHPRGTGRMAWLADALSLDVDALRSRWHAFEPELESGRAGGPDPELGWLRATAAELGVRLTEADLEKAATEWDRGRREALLDPPAATIAALTGLRERGLKLGVLSNTHALEMRAWPRSPLAGLVDAVAFSHEIGHLKPERAAYEHILDRLAVPAADAAYVGDGSNDELLGARDAGFGLVALAEQAAAEAAPITLARLRAQADVSVTSLLDVERALSA</sequence>
<evidence type="ECO:0000313" key="2">
    <source>
        <dbReference type="EMBL" id="MCY1137038.1"/>
    </source>
</evidence>
<evidence type="ECO:0000313" key="3">
    <source>
        <dbReference type="Proteomes" id="UP001151002"/>
    </source>
</evidence>
<name>A0ABT4AUM2_9ACTN</name>
<dbReference type="Gene3D" id="3.40.50.1000">
    <property type="entry name" value="HAD superfamily/HAD-like"/>
    <property type="match status" value="1"/>
</dbReference>
<dbReference type="SFLD" id="SFLDG01129">
    <property type="entry name" value="C1.5:_HAD__Beta-PGM__Phosphata"/>
    <property type="match status" value="1"/>
</dbReference>
<dbReference type="Pfam" id="PF00702">
    <property type="entry name" value="Hydrolase"/>
    <property type="match status" value="1"/>
</dbReference>
<dbReference type="InterPro" id="IPR051540">
    <property type="entry name" value="S-2-haloacid_dehalogenase"/>
</dbReference>
<accession>A0ABT4AUM2</accession>
<dbReference type="PANTHER" id="PTHR43316">
    <property type="entry name" value="HYDROLASE, HALOACID DELAHOGENASE-RELATED"/>
    <property type="match status" value="1"/>
</dbReference>
<keyword evidence="1" id="KW-0378">Hydrolase</keyword>
<dbReference type="Proteomes" id="UP001151002">
    <property type="component" value="Unassembled WGS sequence"/>
</dbReference>
<dbReference type="InterPro" id="IPR036412">
    <property type="entry name" value="HAD-like_sf"/>
</dbReference>
<gene>
    <name evidence="2" type="ORF">OWR29_03445</name>
</gene>
<dbReference type="SUPFAM" id="SSF56784">
    <property type="entry name" value="HAD-like"/>
    <property type="match status" value="1"/>
</dbReference>
<protein>
    <submittedName>
        <fullName evidence="2">HAD hydrolase-like protein</fullName>
    </submittedName>
</protein>